<evidence type="ECO:0000256" key="6">
    <source>
        <dbReference type="SAM" id="Phobius"/>
    </source>
</evidence>
<keyword evidence="3 6" id="KW-0812">Transmembrane</keyword>
<dbReference type="InterPro" id="IPR001851">
    <property type="entry name" value="ABC_transp_permease"/>
</dbReference>
<keyword evidence="5 6" id="KW-0472">Membrane</keyword>
<keyword evidence="8" id="KW-1185">Reference proteome</keyword>
<organism evidence="7 8">
    <name type="scientific">Aquibium pacificus</name>
    <dbReference type="NCBI Taxonomy" id="3153579"/>
    <lineage>
        <taxon>Bacteria</taxon>
        <taxon>Pseudomonadati</taxon>
        <taxon>Pseudomonadota</taxon>
        <taxon>Alphaproteobacteria</taxon>
        <taxon>Hyphomicrobiales</taxon>
        <taxon>Phyllobacteriaceae</taxon>
        <taxon>Aquibium</taxon>
    </lineage>
</organism>
<feature type="transmembrane region" description="Helical" evidence="6">
    <location>
        <begin position="29"/>
        <end position="49"/>
    </location>
</feature>
<gene>
    <name evidence="7" type="ORF">ABGN05_21800</name>
</gene>
<evidence type="ECO:0000256" key="1">
    <source>
        <dbReference type="ARBA" id="ARBA00004651"/>
    </source>
</evidence>
<evidence type="ECO:0000313" key="7">
    <source>
        <dbReference type="EMBL" id="MEX0408301.1"/>
    </source>
</evidence>
<sequence length="331" mass="35428">MSGMKKLALLVLIFALIATAPFLIRSESWLNLVITTLYAALLGQAWNILGGYGGQFSFGHAAYFGTGAYTVATLQVHLDVNPWFGLLLGGLAATAVAAFIGFSTFRYGLRGSYFALVTLAFAEVLRILANTVWFTGAGVGLLIPLERSAENFQFPGKAGFFWVVWAMTLAAFLAVWLIGNSRFGAQLMAVRDNEDAARALGVDAFRVKMGAIMLSGFFTGLAGVFYAQYYLYLDPHIAYGAAISIESLLVPIIGGMGTLFGPLLGAVALHSISEFTRHLIGDVPGISLVLYGVLLVVMVMFMPRGLAGLALRRPWRRLAGATVKAAEVGHA</sequence>
<dbReference type="PANTHER" id="PTHR30482:SF10">
    <property type="entry name" value="HIGH-AFFINITY BRANCHED-CHAIN AMINO ACID TRANSPORT PROTEIN BRAE"/>
    <property type="match status" value="1"/>
</dbReference>
<feature type="transmembrane region" description="Helical" evidence="6">
    <location>
        <begin position="279"/>
        <end position="302"/>
    </location>
</feature>
<evidence type="ECO:0000256" key="3">
    <source>
        <dbReference type="ARBA" id="ARBA00022692"/>
    </source>
</evidence>
<feature type="transmembrane region" description="Helical" evidence="6">
    <location>
        <begin position="211"/>
        <end position="231"/>
    </location>
</feature>
<dbReference type="InterPro" id="IPR043428">
    <property type="entry name" value="LivM-like"/>
</dbReference>
<protein>
    <submittedName>
        <fullName evidence="7">Branched-chain amino acid ABC transporter permease</fullName>
    </submittedName>
</protein>
<evidence type="ECO:0000313" key="8">
    <source>
        <dbReference type="Proteomes" id="UP001556692"/>
    </source>
</evidence>
<feature type="transmembrane region" description="Helical" evidence="6">
    <location>
        <begin position="159"/>
        <end position="178"/>
    </location>
</feature>
<comment type="subcellular location">
    <subcellularLocation>
        <location evidence="1">Cell membrane</location>
        <topology evidence="1">Multi-pass membrane protein</topology>
    </subcellularLocation>
</comment>
<name>A0ABV3SQX2_9HYPH</name>
<feature type="transmembrane region" description="Helical" evidence="6">
    <location>
        <begin position="237"/>
        <end position="267"/>
    </location>
</feature>
<comment type="caution">
    <text evidence="7">The sequence shown here is derived from an EMBL/GenBank/DDBJ whole genome shotgun (WGS) entry which is preliminary data.</text>
</comment>
<dbReference type="CDD" id="cd06581">
    <property type="entry name" value="TM_PBP1_LivM_like"/>
    <property type="match status" value="1"/>
</dbReference>
<evidence type="ECO:0000256" key="2">
    <source>
        <dbReference type="ARBA" id="ARBA00022475"/>
    </source>
</evidence>
<proteinExistence type="predicted"/>
<dbReference type="PANTHER" id="PTHR30482">
    <property type="entry name" value="HIGH-AFFINITY BRANCHED-CHAIN AMINO ACID TRANSPORT SYSTEM PERMEASE"/>
    <property type="match status" value="1"/>
</dbReference>
<accession>A0ABV3SQX2</accession>
<reference evidence="7 8" key="1">
    <citation type="submission" date="2024-05" db="EMBL/GenBank/DDBJ databases">
        <authorList>
            <person name="Jiang F."/>
        </authorList>
    </citation>
    <scope>NUCLEOTIDE SEQUENCE [LARGE SCALE GENOMIC DNA]</scope>
    <source>
        <strain evidence="7 8">LZ166</strain>
    </source>
</reference>
<evidence type="ECO:0000256" key="4">
    <source>
        <dbReference type="ARBA" id="ARBA00022989"/>
    </source>
</evidence>
<feature type="transmembrane region" description="Helical" evidence="6">
    <location>
        <begin position="114"/>
        <end position="139"/>
    </location>
</feature>
<keyword evidence="4 6" id="KW-1133">Transmembrane helix</keyword>
<dbReference type="RefSeq" id="WP_367956169.1">
    <property type="nucleotide sequence ID" value="NZ_JBDPGJ010000005.1"/>
</dbReference>
<dbReference type="Proteomes" id="UP001556692">
    <property type="component" value="Unassembled WGS sequence"/>
</dbReference>
<feature type="transmembrane region" description="Helical" evidence="6">
    <location>
        <begin position="61"/>
        <end position="78"/>
    </location>
</feature>
<feature type="transmembrane region" description="Helical" evidence="6">
    <location>
        <begin position="84"/>
        <end position="102"/>
    </location>
</feature>
<dbReference type="EMBL" id="JBDPGJ010000005">
    <property type="protein sequence ID" value="MEX0408301.1"/>
    <property type="molecule type" value="Genomic_DNA"/>
</dbReference>
<evidence type="ECO:0000256" key="5">
    <source>
        <dbReference type="ARBA" id="ARBA00023136"/>
    </source>
</evidence>
<dbReference type="Pfam" id="PF02653">
    <property type="entry name" value="BPD_transp_2"/>
    <property type="match status" value="1"/>
</dbReference>
<keyword evidence="2" id="KW-1003">Cell membrane</keyword>